<gene>
    <name evidence="2" type="ORF">CEXT_342021</name>
</gene>
<evidence type="ECO:0000313" key="3">
    <source>
        <dbReference type="Proteomes" id="UP001054945"/>
    </source>
</evidence>
<evidence type="ECO:0000256" key="1">
    <source>
        <dbReference type="SAM" id="MobiDB-lite"/>
    </source>
</evidence>
<dbReference type="AlphaFoldDB" id="A0AAV4PB65"/>
<comment type="caution">
    <text evidence="2">The sequence shown here is derived from an EMBL/GenBank/DDBJ whole genome shotgun (WGS) entry which is preliminary data.</text>
</comment>
<accession>A0AAV4PB65</accession>
<sequence length="97" mass="11021">MEDRQSLINKRIKKRQKARKTKPPKINGRGTLLIFNAGGLGRRWTEREGALNFKYFVTSFPLLNHPSTFCSLAPTIGDSAPGIEKEEYEKKQAKSEV</sequence>
<dbReference type="EMBL" id="BPLR01004303">
    <property type="protein sequence ID" value="GIX93840.1"/>
    <property type="molecule type" value="Genomic_DNA"/>
</dbReference>
<organism evidence="2 3">
    <name type="scientific">Caerostris extrusa</name>
    <name type="common">Bark spider</name>
    <name type="synonym">Caerostris bankana</name>
    <dbReference type="NCBI Taxonomy" id="172846"/>
    <lineage>
        <taxon>Eukaryota</taxon>
        <taxon>Metazoa</taxon>
        <taxon>Ecdysozoa</taxon>
        <taxon>Arthropoda</taxon>
        <taxon>Chelicerata</taxon>
        <taxon>Arachnida</taxon>
        <taxon>Araneae</taxon>
        <taxon>Araneomorphae</taxon>
        <taxon>Entelegynae</taxon>
        <taxon>Araneoidea</taxon>
        <taxon>Araneidae</taxon>
        <taxon>Caerostris</taxon>
    </lineage>
</organism>
<reference evidence="2 3" key="1">
    <citation type="submission" date="2021-06" db="EMBL/GenBank/DDBJ databases">
        <title>Caerostris extrusa draft genome.</title>
        <authorList>
            <person name="Kono N."/>
            <person name="Arakawa K."/>
        </authorList>
    </citation>
    <scope>NUCLEOTIDE SEQUENCE [LARGE SCALE GENOMIC DNA]</scope>
</reference>
<evidence type="ECO:0000313" key="2">
    <source>
        <dbReference type="EMBL" id="GIX93840.1"/>
    </source>
</evidence>
<protein>
    <submittedName>
        <fullName evidence="2">Uncharacterized protein</fullName>
    </submittedName>
</protein>
<feature type="region of interest" description="Disordered" evidence="1">
    <location>
        <begin position="1"/>
        <end position="26"/>
    </location>
</feature>
<proteinExistence type="predicted"/>
<keyword evidence="3" id="KW-1185">Reference proteome</keyword>
<feature type="compositionally biased region" description="Basic residues" evidence="1">
    <location>
        <begin position="10"/>
        <end position="23"/>
    </location>
</feature>
<name>A0AAV4PB65_CAEEX</name>
<dbReference type="Proteomes" id="UP001054945">
    <property type="component" value="Unassembled WGS sequence"/>
</dbReference>